<dbReference type="PANTHER" id="PTHR42959">
    <property type="entry name" value="CARBAMOYLTRANSFERASE"/>
    <property type="match status" value="1"/>
</dbReference>
<reference evidence="12 13" key="1">
    <citation type="journal article" date="2016" name="Sci. Rep.">
        <title>Metabolic traits of an uncultured archaeal lineage -MSBL1- from brine pools of the Red Sea.</title>
        <authorList>
            <person name="Mwirichia R."/>
            <person name="Alam I."/>
            <person name="Rashid M."/>
            <person name="Vinu M."/>
            <person name="Ba-Alawi W."/>
            <person name="Anthony Kamau A."/>
            <person name="Kamanda Ngugi D."/>
            <person name="Goker M."/>
            <person name="Klenk H.P."/>
            <person name="Bajic V."/>
            <person name="Stingl U."/>
        </authorList>
    </citation>
    <scope>NUCLEOTIDE SEQUENCE [LARGE SCALE GENOMIC DNA]</scope>
    <source>
        <strain evidence="12">SCGC-AAA259A05</strain>
    </source>
</reference>
<comment type="similarity">
    <text evidence="2 8">Belongs to the carbamoyltransferase HypF family.</text>
</comment>
<dbReference type="InterPro" id="IPR055128">
    <property type="entry name" value="HypF_C_2"/>
</dbReference>
<dbReference type="InterPro" id="IPR051060">
    <property type="entry name" value="Carbamoyltrans_HypF-like"/>
</dbReference>
<dbReference type="GO" id="GO:0016743">
    <property type="term" value="F:carboxyl- or carbamoyltransferase activity"/>
    <property type="evidence" value="ECO:0007669"/>
    <property type="project" value="UniProtKB-UniRule"/>
</dbReference>
<comment type="caution">
    <text evidence="12">The sequence shown here is derived from an EMBL/GenBank/DDBJ whole genome shotgun (WGS) entry which is preliminary data.</text>
</comment>
<feature type="domain" description="YrdC-like" evidence="11">
    <location>
        <begin position="198"/>
        <end position="383"/>
    </location>
</feature>
<evidence type="ECO:0000256" key="6">
    <source>
        <dbReference type="ARBA" id="ARBA00022833"/>
    </source>
</evidence>
<dbReference type="SUPFAM" id="SSF54975">
    <property type="entry name" value="Acylphosphatase/BLUF domain-like"/>
    <property type="match status" value="1"/>
</dbReference>
<dbReference type="InterPro" id="IPR017945">
    <property type="entry name" value="DHBP_synth_RibB-like_a/b_dom"/>
</dbReference>
<dbReference type="AlphaFoldDB" id="A0A133UBV1"/>
<comment type="catalytic activity">
    <reaction evidence="9">
        <text>an acyl phosphate + H2O = a carboxylate + phosphate + H(+)</text>
        <dbReference type="Rhea" id="RHEA:14965"/>
        <dbReference type="ChEBI" id="CHEBI:15377"/>
        <dbReference type="ChEBI" id="CHEBI:15378"/>
        <dbReference type="ChEBI" id="CHEBI:29067"/>
        <dbReference type="ChEBI" id="CHEBI:43474"/>
        <dbReference type="ChEBI" id="CHEBI:59918"/>
        <dbReference type="EC" id="3.6.1.7"/>
    </reaction>
</comment>
<feature type="domain" description="Acylphosphatase-like" evidence="10">
    <location>
        <begin position="7"/>
        <end position="94"/>
    </location>
</feature>
<dbReference type="GO" id="GO:0051604">
    <property type="term" value="P:protein maturation"/>
    <property type="evidence" value="ECO:0007669"/>
    <property type="project" value="TreeGrafter"/>
</dbReference>
<dbReference type="GO" id="GO:0008270">
    <property type="term" value="F:zinc ion binding"/>
    <property type="evidence" value="ECO:0007669"/>
    <property type="project" value="UniProtKB-KW"/>
</dbReference>
<evidence type="ECO:0000256" key="3">
    <source>
        <dbReference type="ARBA" id="ARBA00022598"/>
    </source>
</evidence>
<dbReference type="InterPro" id="IPR036046">
    <property type="entry name" value="Acylphosphatase-like_dom_sf"/>
</dbReference>
<dbReference type="Proteomes" id="UP000070163">
    <property type="component" value="Unassembled WGS sequence"/>
</dbReference>
<dbReference type="Pfam" id="PF00708">
    <property type="entry name" value="Acylphosphatase"/>
    <property type="match status" value="1"/>
</dbReference>
<dbReference type="InterPro" id="IPR017968">
    <property type="entry name" value="Acylphosphatase_CS"/>
</dbReference>
<dbReference type="GO" id="GO:0016874">
    <property type="term" value="F:ligase activity"/>
    <property type="evidence" value="ECO:0007669"/>
    <property type="project" value="UniProtKB-UniRule"/>
</dbReference>
<keyword evidence="3" id="KW-0436">Ligase</keyword>
<keyword evidence="6" id="KW-0862">Zinc</keyword>
<evidence type="ECO:0000256" key="2">
    <source>
        <dbReference type="ARBA" id="ARBA00008097"/>
    </source>
</evidence>
<dbReference type="Pfam" id="PF01300">
    <property type="entry name" value="Sua5_yciO_yrdC"/>
    <property type="match status" value="1"/>
</dbReference>
<evidence type="ECO:0000259" key="11">
    <source>
        <dbReference type="PROSITE" id="PS51163"/>
    </source>
</evidence>
<dbReference type="PIRSF" id="PIRSF006256">
    <property type="entry name" value="CMPcnvr_hdrg_mat"/>
    <property type="match status" value="1"/>
</dbReference>
<feature type="active site" evidence="9">
    <location>
        <position position="22"/>
    </location>
</feature>
<dbReference type="PATRIC" id="fig|1698259.3.peg.57"/>
<evidence type="ECO:0000256" key="9">
    <source>
        <dbReference type="PROSITE-ProRule" id="PRU00520"/>
    </source>
</evidence>
<dbReference type="InterPro" id="IPR041440">
    <property type="entry name" value="HypF_C"/>
</dbReference>
<dbReference type="InterPro" id="IPR043129">
    <property type="entry name" value="ATPase_NBD"/>
</dbReference>
<evidence type="ECO:0000256" key="7">
    <source>
        <dbReference type="ARBA" id="ARBA00048220"/>
    </source>
</evidence>
<organism evidence="12 13">
    <name type="scientific">candidate division MSBL1 archaeon SCGC-AAA259A05</name>
    <dbReference type="NCBI Taxonomy" id="1698259"/>
    <lineage>
        <taxon>Archaea</taxon>
        <taxon>Methanobacteriati</taxon>
        <taxon>Methanobacteriota</taxon>
        <taxon>candidate division MSBL1</taxon>
    </lineage>
</organism>
<evidence type="ECO:0000256" key="1">
    <source>
        <dbReference type="ARBA" id="ARBA00004711"/>
    </source>
</evidence>
<dbReference type="InterPro" id="IPR006070">
    <property type="entry name" value="Sua5-like_dom"/>
</dbReference>
<evidence type="ECO:0000259" key="10">
    <source>
        <dbReference type="PROSITE" id="PS51160"/>
    </source>
</evidence>
<keyword evidence="4" id="KW-0479">Metal-binding</keyword>
<feature type="active site" evidence="9">
    <location>
        <position position="40"/>
    </location>
</feature>
<dbReference type="EMBL" id="LHXJ01000002">
    <property type="protein sequence ID" value="KXA91677.1"/>
    <property type="molecule type" value="Genomic_DNA"/>
</dbReference>
<dbReference type="Gene3D" id="3.30.420.40">
    <property type="match status" value="1"/>
</dbReference>
<dbReference type="InterPro" id="IPR001792">
    <property type="entry name" value="Acylphosphatase-like_dom"/>
</dbReference>
<dbReference type="EC" id="6.2.-.-" evidence="8"/>
<dbReference type="Gene3D" id="3.90.870.50">
    <property type="match status" value="1"/>
</dbReference>
<evidence type="ECO:0000313" key="13">
    <source>
        <dbReference type="Proteomes" id="UP000070163"/>
    </source>
</evidence>
<dbReference type="PROSITE" id="PS51163">
    <property type="entry name" value="YRDC"/>
    <property type="match status" value="1"/>
</dbReference>
<dbReference type="SUPFAM" id="SSF53067">
    <property type="entry name" value="Actin-like ATPase domain"/>
    <property type="match status" value="1"/>
</dbReference>
<dbReference type="SUPFAM" id="SSF55821">
    <property type="entry name" value="YrdC/RibB"/>
    <property type="match status" value="1"/>
</dbReference>
<protein>
    <recommendedName>
        <fullName evidence="8">Carbamoyltransferase</fullName>
        <ecNumber evidence="8">6.2.-.-</ecNumber>
    </recommendedName>
</protein>
<dbReference type="InterPro" id="IPR011125">
    <property type="entry name" value="Znf_HypF"/>
</dbReference>
<evidence type="ECO:0000313" key="12">
    <source>
        <dbReference type="EMBL" id="KXA91677.1"/>
    </source>
</evidence>
<dbReference type="Pfam" id="PF22521">
    <property type="entry name" value="HypF_C_2"/>
    <property type="match status" value="1"/>
</dbReference>
<evidence type="ECO:0000256" key="4">
    <source>
        <dbReference type="ARBA" id="ARBA00022723"/>
    </source>
</evidence>
<dbReference type="UniPathway" id="UPA00335"/>
<dbReference type="GO" id="GO:0003725">
    <property type="term" value="F:double-stranded RNA binding"/>
    <property type="evidence" value="ECO:0007669"/>
    <property type="project" value="InterPro"/>
</dbReference>
<dbReference type="GO" id="GO:0003998">
    <property type="term" value="F:acylphosphatase activity"/>
    <property type="evidence" value="ECO:0007669"/>
    <property type="project" value="UniProtKB-EC"/>
</dbReference>
<comment type="pathway">
    <text evidence="1">Protein modification; [NiFe] hydrogenase maturation.</text>
</comment>
<dbReference type="Pfam" id="PF07503">
    <property type="entry name" value="zf-HYPF"/>
    <property type="match status" value="2"/>
</dbReference>
<dbReference type="PANTHER" id="PTHR42959:SF1">
    <property type="entry name" value="CARBAMOYLTRANSFERASE HYPF"/>
    <property type="match status" value="1"/>
</dbReference>
<evidence type="ECO:0000256" key="8">
    <source>
        <dbReference type="PIRNR" id="PIRNR006256"/>
    </source>
</evidence>
<dbReference type="PROSITE" id="PS00150">
    <property type="entry name" value="ACYLPHOSPHATASE_1"/>
    <property type="match status" value="1"/>
</dbReference>
<dbReference type="PROSITE" id="PS51160">
    <property type="entry name" value="ACYLPHOSPHATASE_3"/>
    <property type="match status" value="1"/>
</dbReference>
<dbReference type="Gene3D" id="3.30.420.360">
    <property type="match status" value="1"/>
</dbReference>
<keyword evidence="5" id="KW-0863">Zinc-finger</keyword>
<dbReference type="Pfam" id="PF17788">
    <property type="entry name" value="HypF_C"/>
    <property type="match status" value="1"/>
</dbReference>
<dbReference type="InterPro" id="IPR004421">
    <property type="entry name" value="Carbamoyltransferase_HypF"/>
</dbReference>
<sequence>MKNHRKRAEILIQGIVQGVGFRPFIYRLADDIGISGTVKNLGDAGVEVVLEGTEEDIQEFLARLREENPPLSEIQSVIVSRSKPEGLEEFCILKSTHGGGGSGTIPPDTAMCEKCLEDMRNPDSRYHEYWATSCVDCGPRFTVIKELPYDRPRTSMEEFPMCDECESEYEDPTDRRHHAQSIACPNCGPQIFSIPPSQNPIFKTAEVLREGGIVAIKGIGGTHLACDAFNDEAVRRLKRGLRRLHKPLAIMARDLEMIGKFASFDEKEERVLKSIRRPIVVLDQIENSPLSPEVARGLHNVGVMLPYSGVHHLLFDRIDFPIVMTSANLTGMPMIVKNNKIISELGNIADFMLLHNRKIVARCDDSVVRFSGGTKKFLRRSRGWAPSPLRLELGNEPMLALGAELDNTIALYADGNCFVSQYIGDIDNLSTFKFLENTIDHLTSITNMEVPERVTCDLHPDFITTDLAEEISKDRVRVQHHHAHLASVMGEKKIQETIGIAADGIGYGSDGTIWGGEVLHVTRSDFDRLGSLSPMLMPGGDLASKYPSRMIAGILYESSDLNEILENHAEFPGGKEEQKIVEKQVSSGFNSPTTTSAGRALDAVSSLLDVCQERTYEGEPAMKLESLAAQGTPLNLEPELESQDDRIVLNVQSLFEGLIEFEEEGKKREDIAATAQDVLARGLAEIAVDCAEDLHIDIVALSGGVAYNDAISRRIRESIKESELEFITNERLPCGDGGISLGQLVVAGDKE</sequence>
<dbReference type="NCBIfam" id="TIGR00143">
    <property type="entry name" value="hypF"/>
    <property type="match status" value="1"/>
</dbReference>
<gene>
    <name evidence="12" type="ORF">AKJ57_00265</name>
</gene>
<proteinExistence type="inferred from homology"/>
<keyword evidence="9" id="KW-0378">Hydrolase</keyword>
<keyword evidence="13" id="KW-1185">Reference proteome</keyword>
<name>A0A133UBV1_9EURY</name>
<evidence type="ECO:0000256" key="5">
    <source>
        <dbReference type="ARBA" id="ARBA00022771"/>
    </source>
</evidence>
<accession>A0A133UBV1</accession>
<dbReference type="Gene3D" id="3.30.110.120">
    <property type="match status" value="1"/>
</dbReference>
<comment type="catalytic activity">
    <reaction evidence="7">
        <text>C-terminal L-cysteinyl-[HypE protein] + carbamoyl phosphate + ATP + H2O = C-terminal S-carboxamide-L-cysteinyl-[HypE protein] + AMP + phosphate + diphosphate + H(+)</text>
        <dbReference type="Rhea" id="RHEA:55636"/>
        <dbReference type="Rhea" id="RHEA-COMP:14247"/>
        <dbReference type="Rhea" id="RHEA-COMP:14392"/>
        <dbReference type="ChEBI" id="CHEBI:15377"/>
        <dbReference type="ChEBI" id="CHEBI:15378"/>
        <dbReference type="ChEBI" id="CHEBI:30616"/>
        <dbReference type="ChEBI" id="CHEBI:33019"/>
        <dbReference type="ChEBI" id="CHEBI:43474"/>
        <dbReference type="ChEBI" id="CHEBI:58228"/>
        <dbReference type="ChEBI" id="CHEBI:76913"/>
        <dbReference type="ChEBI" id="CHEBI:139126"/>
        <dbReference type="ChEBI" id="CHEBI:456215"/>
    </reaction>
</comment>